<evidence type="ECO:0000313" key="2">
    <source>
        <dbReference type="Proteomes" id="UP000663929"/>
    </source>
</evidence>
<dbReference type="KEGG" id="scor:J3U87_23830"/>
<organism evidence="1 2">
    <name type="scientific">Sulfidibacter corallicola</name>
    <dbReference type="NCBI Taxonomy" id="2818388"/>
    <lineage>
        <taxon>Bacteria</taxon>
        <taxon>Pseudomonadati</taxon>
        <taxon>Acidobacteriota</taxon>
        <taxon>Holophagae</taxon>
        <taxon>Acanthopleuribacterales</taxon>
        <taxon>Acanthopleuribacteraceae</taxon>
        <taxon>Sulfidibacter</taxon>
    </lineage>
</organism>
<keyword evidence="2" id="KW-1185">Reference proteome</keyword>
<dbReference type="AlphaFoldDB" id="A0A8A4THH1"/>
<sequence>MDLPYTDNDLLSFQPLTPEQIALHDADRIQTLFDPVVDPTTWSVIPRSTRLLLEHPGTHMIVA</sequence>
<evidence type="ECO:0000313" key="1">
    <source>
        <dbReference type="EMBL" id="QTD48622.1"/>
    </source>
</evidence>
<dbReference type="EMBL" id="CP071793">
    <property type="protein sequence ID" value="QTD48622.1"/>
    <property type="molecule type" value="Genomic_DNA"/>
</dbReference>
<name>A0A8A4THH1_SULCO</name>
<protein>
    <submittedName>
        <fullName evidence="1">Uncharacterized protein</fullName>
    </submittedName>
</protein>
<dbReference type="Proteomes" id="UP000663929">
    <property type="component" value="Chromosome"/>
</dbReference>
<reference evidence="1" key="1">
    <citation type="submission" date="2021-03" db="EMBL/GenBank/DDBJ databases">
        <title>Acanthopleuribacteraceae sp. M133.</title>
        <authorList>
            <person name="Wang G."/>
        </authorList>
    </citation>
    <scope>NUCLEOTIDE SEQUENCE</scope>
    <source>
        <strain evidence="1">M133</strain>
    </source>
</reference>
<proteinExistence type="predicted"/>
<gene>
    <name evidence="1" type="ORF">J3U87_23830</name>
</gene>
<accession>A0A8A4THH1</accession>
<dbReference type="RefSeq" id="WP_237378275.1">
    <property type="nucleotide sequence ID" value="NZ_CP071793.1"/>
</dbReference>